<feature type="region of interest" description="Disordered" evidence="1">
    <location>
        <begin position="278"/>
        <end position="325"/>
    </location>
</feature>
<gene>
    <name evidence="2" type="ORF">Tco_1032857</name>
</gene>
<dbReference type="EMBL" id="BQNB010018363">
    <property type="protein sequence ID" value="GJT73571.1"/>
    <property type="molecule type" value="Genomic_DNA"/>
</dbReference>
<evidence type="ECO:0000313" key="2">
    <source>
        <dbReference type="EMBL" id="GJT73571.1"/>
    </source>
</evidence>
<feature type="compositionally biased region" description="Basic and acidic residues" evidence="1">
    <location>
        <begin position="294"/>
        <end position="304"/>
    </location>
</feature>
<dbReference type="Proteomes" id="UP001151760">
    <property type="component" value="Unassembled WGS sequence"/>
</dbReference>
<protein>
    <submittedName>
        <fullName evidence="2">Uncharacterized protein</fullName>
    </submittedName>
</protein>
<organism evidence="2 3">
    <name type="scientific">Tanacetum coccineum</name>
    <dbReference type="NCBI Taxonomy" id="301880"/>
    <lineage>
        <taxon>Eukaryota</taxon>
        <taxon>Viridiplantae</taxon>
        <taxon>Streptophyta</taxon>
        <taxon>Embryophyta</taxon>
        <taxon>Tracheophyta</taxon>
        <taxon>Spermatophyta</taxon>
        <taxon>Magnoliopsida</taxon>
        <taxon>eudicotyledons</taxon>
        <taxon>Gunneridae</taxon>
        <taxon>Pentapetalae</taxon>
        <taxon>asterids</taxon>
        <taxon>campanulids</taxon>
        <taxon>Asterales</taxon>
        <taxon>Asteraceae</taxon>
        <taxon>Asteroideae</taxon>
        <taxon>Anthemideae</taxon>
        <taxon>Anthemidinae</taxon>
        <taxon>Tanacetum</taxon>
    </lineage>
</organism>
<accession>A0ABQ5GEE7</accession>
<sequence>MKCLVKISKKARILELKQRHLKITILTSNTPYSSRKIRRICACTSQKTTKETRSIRHIQGRPIRHIQAMEIKYSGRYQSWSLLQEIPNTPRRKINSKTLYINNTYTKTHQQPPKELPTPSPSVTTTSAEDYTRYLNDPKEVQMSELLNEPLYTKATTMTVSLILETIHETQENVITTLPATPPIKTKKKRAKTLMEKLIKKKNDWKKTIMQRLTNLEQKNHDDVIKESVQVNVLNEVKNQLPDFLLKVVSEYKNRSFLAHEKHLDLYNALMNSMGIDENDAKGNFPSQHKRSHDGRDPPEDHKGEKRRKRRQKDVGGSLSKRRPPGRKRILVSYFFNHDMEYLKYRTKENMYALSVTKIKAVRYEDEGIEEMIQYL</sequence>
<reference evidence="2" key="1">
    <citation type="journal article" date="2022" name="Int. J. Mol. Sci.">
        <title>Draft Genome of Tanacetum Coccineum: Genomic Comparison of Closely Related Tanacetum-Family Plants.</title>
        <authorList>
            <person name="Yamashiro T."/>
            <person name="Shiraishi A."/>
            <person name="Nakayama K."/>
            <person name="Satake H."/>
        </authorList>
    </citation>
    <scope>NUCLEOTIDE SEQUENCE</scope>
</reference>
<comment type="caution">
    <text evidence="2">The sequence shown here is derived from an EMBL/GenBank/DDBJ whole genome shotgun (WGS) entry which is preliminary data.</text>
</comment>
<proteinExistence type="predicted"/>
<evidence type="ECO:0000313" key="3">
    <source>
        <dbReference type="Proteomes" id="UP001151760"/>
    </source>
</evidence>
<keyword evidence="3" id="KW-1185">Reference proteome</keyword>
<evidence type="ECO:0000256" key="1">
    <source>
        <dbReference type="SAM" id="MobiDB-lite"/>
    </source>
</evidence>
<reference evidence="2" key="2">
    <citation type="submission" date="2022-01" db="EMBL/GenBank/DDBJ databases">
        <authorList>
            <person name="Yamashiro T."/>
            <person name="Shiraishi A."/>
            <person name="Satake H."/>
            <person name="Nakayama K."/>
        </authorList>
    </citation>
    <scope>NUCLEOTIDE SEQUENCE</scope>
</reference>
<name>A0ABQ5GEE7_9ASTR</name>